<keyword evidence="2" id="KW-1185">Reference proteome</keyword>
<dbReference type="Proteomes" id="UP000033774">
    <property type="component" value="Unassembled WGS sequence"/>
</dbReference>
<evidence type="ECO:0000313" key="1">
    <source>
        <dbReference type="EMBL" id="KJV10327.1"/>
    </source>
</evidence>
<comment type="caution">
    <text evidence="1">The sequence shown here is derived from an EMBL/GenBank/DDBJ whole genome shotgun (WGS) entry which is preliminary data.</text>
</comment>
<gene>
    <name evidence="1" type="ORF">VZ95_05735</name>
</gene>
<proteinExistence type="predicted"/>
<reference evidence="1 2" key="1">
    <citation type="submission" date="2015-03" db="EMBL/GenBank/DDBJ databases">
        <title>Draft genome sequence of Elstera litoralis.</title>
        <authorList>
            <person name="Rahalkar M.C."/>
            <person name="Dhakephalkar P.K."/>
            <person name="Pore S.D."/>
            <person name="Arora P."/>
            <person name="Kapse N.G."/>
            <person name="Pandit P.S."/>
        </authorList>
    </citation>
    <scope>NUCLEOTIDE SEQUENCE [LARGE SCALE GENOMIC DNA]</scope>
    <source>
        <strain evidence="1 2">Dia-1</strain>
    </source>
</reference>
<dbReference type="PATRIC" id="fig|552518.3.peg.213"/>
<dbReference type="EMBL" id="LAJY01000114">
    <property type="protein sequence ID" value="KJV10327.1"/>
    <property type="molecule type" value="Genomic_DNA"/>
</dbReference>
<sequence>MILGGVLGGITGIWMGGQPGHWVGGIASDAGGLPIVGWARDGGDLRVAHFFGLHLMQALPLLALLLWG</sequence>
<organism evidence="1 2">
    <name type="scientific">Elstera litoralis</name>
    <dbReference type="NCBI Taxonomy" id="552518"/>
    <lineage>
        <taxon>Bacteria</taxon>
        <taxon>Pseudomonadati</taxon>
        <taxon>Pseudomonadota</taxon>
        <taxon>Alphaproteobacteria</taxon>
        <taxon>Rhodospirillales</taxon>
        <taxon>Rhodospirillaceae</taxon>
        <taxon>Elstera</taxon>
    </lineage>
</organism>
<dbReference type="RefSeq" id="WP_045775009.1">
    <property type="nucleotide sequence ID" value="NZ_LAJY01000114.1"/>
</dbReference>
<protein>
    <submittedName>
        <fullName evidence="1">Uncharacterized protein</fullName>
    </submittedName>
</protein>
<name>A0A0F3IUM5_9PROT</name>
<accession>A0A0F3IUM5</accession>
<dbReference type="AlphaFoldDB" id="A0A0F3IUM5"/>
<evidence type="ECO:0000313" key="2">
    <source>
        <dbReference type="Proteomes" id="UP000033774"/>
    </source>
</evidence>
<dbReference type="OrthoDB" id="343560at2"/>